<name>D7LDI6_ARALL</name>
<dbReference type="Gene3D" id="3.40.30.10">
    <property type="entry name" value="Glutaredoxin"/>
    <property type="match status" value="1"/>
</dbReference>
<sequence length="111" mass="12357">MRLSSLETTLAAVKDDMAMLKNDVMMLKDDLHKVGDWAAAMQASQNVILRSLGIDPLTHQPIRPTTTPVTVGNMIEAESDPHKVWMPLIVDFYATWCGPCITNSLFHLVHV</sequence>
<dbReference type="CDD" id="cd02947">
    <property type="entry name" value="TRX_family"/>
    <property type="match status" value="1"/>
</dbReference>
<accession>D7LDI6</accession>
<dbReference type="Gramene" id="scaffold_400903.1">
    <property type="protein sequence ID" value="scaffold_400903.1"/>
    <property type="gene ID" value="scaffold_400903.1"/>
</dbReference>
<dbReference type="SUPFAM" id="SSF52833">
    <property type="entry name" value="Thioredoxin-like"/>
    <property type="match status" value="1"/>
</dbReference>
<evidence type="ECO:0000256" key="1">
    <source>
        <dbReference type="SAM" id="Coils"/>
    </source>
</evidence>
<gene>
    <name evidence="2" type="ORF">ARALYDRAFT_901402</name>
</gene>
<dbReference type="AlphaFoldDB" id="D7LDI6"/>
<keyword evidence="1" id="KW-0175">Coiled coil</keyword>
<feature type="coiled-coil region" evidence="1">
    <location>
        <begin position="3"/>
        <end position="30"/>
    </location>
</feature>
<dbReference type="InterPro" id="IPR036249">
    <property type="entry name" value="Thioredoxin-like_sf"/>
</dbReference>
<dbReference type="EMBL" id="GL348716">
    <property type="protein sequence ID" value="EFH55223.1"/>
    <property type="molecule type" value="Genomic_DNA"/>
</dbReference>
<protein>
    <submittedName>
        <fullName evidence="2">Predicted protein</fullName>
    </submittedName>
</protein>
<dbReference type="Proteomes" id="UP000008694">
    <property type="component" value="Unassembled WGS sequence"/>
</dbReference>
<evidence type="ECO:0000313" key="2">
    <source>
        <dbReference type="EMBL" id="EFH55223.1"/>
    </source>
</evidence>
<evidence type="ECO:0000313" key="3">
    <source>
        <dbReference type="Proteomes" id="UP000008694"/>
    </source>
</evidence>
<reference evidence="3" key="1">
    <citation type="journal article" date="2011" name="Nat. Genet.">
        <title>The Arabidopsis lyrata genome sequence and the basis of rapid genome size change.</title>
        <authorList>
            <person name="Hu T.T."/>
            <person name="Pattyn P."/>
            <person name="Bakker E.G."/>
            <person name="Cao J."/>
            <person name="Cheng J.-F."/>
            <person name="Clark R.M."/>
            <person name="Fahlgren N."/>
            <person name="Fawcett J.A."/>
            <person name="Grimwood J."/>
            <person name="Gundlach H."/>
            <person name="Haberer G."/>
            <person name="Hollister J.D."/>
            <person name="Ossowski S."/>
            <person name="Ottilar R.P."/>
            <person name="Salamov A.A."/>
            <person name="Schneeberger K."/>
            <person name="Spannagl M."/>
            <person name="Wang X."/>
            <person name="Yang L."/>
            <person name="Nasrallah M.E."/>
            <person name="Bergelson J."/>
            <person name="Carrington J.C."/>
            <person name="Gaut B.S."/>
            <person name="Schmutz J."/>
            <person name="Mayer K.F.X."/>
            <person name="Van de Peer Y."/>
            <person name="Grigoriev I.V."/>
            <person name="Nordborg M."/>
            <person name="Weigel D."/>
            <person name="Guo Y.-L."/>
        </authorList>
    </citation>
    <scope>NUCLEOTIDE SEQUENCE [LARGE SCALE GENOMIC DNA]</scope>
    <source>
        <strain evidence="3">cv. MN47</strain>
    </source>
</reference>
<proteinExistence type="predicted"/>
<dbReference type="HOGENOM" id="CLU_2161861_0_0_1"/>
<keyword evidence="3" id="KW-1185">Reference proteome</keyword>
<organism evidence="3">
    <name type="scientific">Arabidopsis lyrata subsp. lyrata</name>
    <name type="common">Lyre-leaved rock-cress</name>
    <dbReference type="NCBI Taxonomy" id="81972"/>
    <lineage>
        <taxon>Eukaryota</taxon>
        <taxon>Viridiplantae</taxon>
        <taxon>Streptophyta</taxon>
        <taxon>Embryophyta</taxon>
        <taxon>Tracheophyta</taxon>
        <taxon>Spermatophyta</taxon>
        <taxon>Magnoliopsida</taxon>
        <taxon>eudicotyledons</taxon>
        <taxon>Gunneridae</taxon>
        <taxon>Pentapetalae</taxon>
        <taxon>rosids</taxon>
        <taxon>malvids</taxon>
        <taxon>Brassicales</taxon>
        <taxon>Brassicaceae</taxon>
        <taxon>Camelineae</taxon>
        <taxon>Arabidopsis</taxon>
    </lineage>
</organism>